<organism evidence="1 2">
    <name type="scientific">Vibrio harveyi</name>
    <name type="common">Beneckea harveyi</name>
    <dbReference type="NCBI Taxonomy" id="669"/>
    <lineage>
        <taxon>Bacteria</taxon>
        <taxon>Pseudomonadati</taxon>
        <taxon>Pseudomonadota</taxon>
        <taxon>Gammaproteobacteria</taxon>
        <taxon>Vibrionales</taxon>
        <taxon>Vibrionaceae</taxon>
        <taxon>Vibrio</taxon>
    </lineage>
</organism>
<evidence type="ECO:0000313" key="1">
    <source>
        <dbReference type="EMBL" id="RIV97617.1"/>
    </source>
</evidence>
<evidence type="ECO:0000313" key="2">
    <source>
        <dbReference type="Proteomes" id="UP000253437"/>
    </source>
</evidence>
<dbReference type="AlphaFoldDB" id="A0A8B3DBA3"/>
<accession>A0A8B3DBA3</accession>
<comment type="caution">
    <text evidence="1">The sequence shown here is derived from an EMBL/GenBank/DDBJ whole genome shotgun (WGS) entry which is preliminary data.</text>
</comment>
<dbReference type="Proteomes" id="UP000253437">
    <property type="component" value="Unassembled WGS sequence"/>
</dbReference>
<dbReference type="GeneID" id="83584025"/>
<name>A0A8B3DBA3_VIBHA</name>
<dbReference type="RefSeq" id="WP_005445432.1">
    <property type="nucleotide sequence ID" value="NZ_AP031615.1"/>
</dbReference>
<gene>
    <name evidence="1" type="ORF">DS957_029290</name>
</gene>
<sequence length="77" mass="8652">MSRKTEVFLCPKCGVETHHVVVLVRKKSAFEGDKNRGKKEFITGFLKSAVFGAFLASMDDFSRHLICENCGNKTIQD</sequence>
<proteinExistence type="predicted"/>
<protein>
    <submittedName>
        <fullName evidence="1">Uncharacterized protein</fullName>
    </submittedName>
</protein>
<dbReference type="EMBL" id="QOUW02000326">
    <property type="protein sequence ID" value="RIV97617.1"/>
    <property type="molecule type" value="Genomic_DNA"/>
</dbReference>
<reference evidence="1 2" key="1">
    <citation type="submission" date="2018-08" db="EMBL/GenBank/DDBJ databases">
        <title>Vibrio harveyi strains pathogenic to white snook Centropomus viridis Lockington (1877) and potential probiotic bacteria.</title>
        <authorList>
            <person name="Soto-Rodriguez S."/>
            <person name="Gomez-Gil B."/>
            <person name="Lozano-Olvera R."/>
        </authorList>
    </citation>
    <scope>NUCLEOTIDE SEQUENCE [LARGE SCALE GENOMIC DNA]</scope>
    <source>
        <strain evidence="1 2">CAIM 1508</strain>
    </source>
</reference>